<comment type="similarity">
    <text evidence="1">Belongs to the CIA30 family.</text>
</comment>
<dbReference type="VEuPathDB" id="CryptoDB:Cvel_1550"/>
<dbReference type="Pfam" id="PF08547">
    <property type="entry name" value="CIA30"/>
    <property type="match status" value="1"/>
</dbReference>
<dbReference type="InterPro" id="IPR013857">
    <property type="entry name" value="NADH-UbQ_OxRdtase-assoc_prot30"/>
</dbReference>
<sequence length="211" mass="23163">MSQLTSICFLLLASLCKADVIFDFHTGSTTQGWIEVSDTTRKVGMSKGLFGITESEAVRHATFLAVLNPQPNGACFAGTEFSFPSPVSWLSDNYLRVRVRIQGDEGLLYKIILTDTDRERGETRSFQYTLPQGDGKTFANVVMALSEFKCTFRGKPCEGTLNTDAISSIGIQVAGGRYEERQGSGPVSVEIEHIDLLTDPRKAAERELLLA</sequence>
<evidence type="ECO:0000256" key="1">
    <source>
        <dbReference type="ARBA" id="ARBA00007884"/>
    </source>
</evidence>
<keyword evidence="2" id="KW-0732">Signal</keyword>
<organism evidence="4">
    <name type="scientific">Chromera velia CCMP2878</name>
    <dbReference type="NCBI Taxonomy" id="1169474"/>
    <lineage>
        <taxon>Eukaryota</taxon>
        <taxon>Sar</taxon>
        <taxon>Alveolata</taxon>
        <taxon>Colpodellida</taxon>
        <taxon>Chromeraceae</taxon>
        <taxon>Chromera</taxon>
    </lineage>
</organism>
<feature type="signal peptide" evidence="2">
    <location>
        <begin position="1"/>
        <end position="18"/>
    </location>
</feature>
<dbReference type="GO" id="GO:0010257">
    <property type="term" value="P:NADH dehydrogenase complex assembly"/>
    <property type="evidence" value="ECO:0007669"/>
    <property type="project" value="TreeGrafter"/>
</dbReference>
<evidence type="ECO:0000256" key="2">
    <source>
        <dbReference type="SAM" id="SignalP"/>
    </source>
</evidence>
<reference evidence="4" key="1">
    <citation type="submission" date="2014-11" db="EMBL/GenBank/DDBJ databases">
        <authorList>
            <person name="Otto D Thomas"/>
            <person name="Naeem Raeece"/>
        </authorList>
    </citation>
    <scope>NUCLEOTIDE SEQUENCE</scope>
</reference>
<dbReference type="PANTHER" id="PTHR13194">
    <property type="entry name" value="COMPLEX I INTERMEDIATE-ASSOCIATED PROTEIN 30"/>
    <property type="match status" value="1"/>
</dbReference>
<evidence type="ECO:0000313" key="4">
    <source>
        <dbReference type="EMBL" id="CEM49807.1"/>
    </source>
</evidence>
<feature type="chain" id="PRO_5005192014" description="NADH:ubiquinone oxidoreductase intermediate-associated protein 30 domain-containing protein" evidence="2">
    <location>
        <begin position="19"/>
        <end position="211"/>
    </location>
</feature>
<dbReference type="InterPro" id="IPR039131">
    <property type="entry name" value="NDUFAF1"/>
</dbReference>
<dbReference type="InterPro" id="IPR008979">
    <property type="entry name" value="Galactose-bd-like_sf"/>
</dbReference>
<proteinExistence type="inferred from homology"/>
<accession>A0A0G4HZ09</accession>
<dbReference type="AlphaFoldDB" id="A0A0G4HZ09"/>
<dbReference type="SUPFAM" id="SSF49785">
    <property type="entry name" value="Galactose-binding domain-like"/>
    <property type="match status" value="1"/>
</dbReference>
<name>A0A0G4HZ09_9ALVE</name>
<dbReference type="GO" id="GO:0051082">
    <property type="term" value="F:unfolded protein binding"/>
    <property type="evidence" value="ECO:0007669"/>
    <property type="project" value="TreeGrafter"/>
</dbReference>
<evidence type="ECO:0000259" key="3">
    <source>
        <dbReference type="Pfam" id="PF08547"/>
    </source>
</evidence>
<dbReference type="EMBL" id="CDMZ01004459">
    <property type="protein sequence ID" value="CEM49807.1"/>
    <property type="molecule type" value="Genomic_DNA"/>
</dbReference>
<gene>
    <name evidence="4" type="ORF">Cvel_1550</name>
</gene>
<feature type="domain" description="NADH:ubiquinone oxidoreductase intermediate-associated protein 30" evidence="3">
    <location>
        <begin position="22"/>
        <end position="188"/>
    </location>
</feature>
<dbReference type="PANTHER" id="PTHR13194:SF19">
    <property type="entry name" value="NAD(P)-BINDING ROSSMANN-FOLD SUPERFAMILY PROTEIN"/>
    <property type="match status" value="1"/>
</dbReference>
<protein>
    <recommendedName>
        <fullName evidence="3">NADH:ubiquinone oxidoreductase intermediate-associated protein 30 domain-containing protein</fullName>
    </recommendedName>
</protein>